<dbReference type="SUPFAM" id="SSF46785">
    <property type="entry name" value="Winged helix' DNA-binding domain"/>
    <property type="match status" value="1"/>
</dbReference>
<reference evidence="7" key="1">
    <citation type="journal article" date="2019" name="Int. J. Syst. Evol. Microbiol.">
        <title>The Global Catalogue of Microorganisms (GCM) 10K type strain sequencing project: providing services to taxonomists for standard genome sequencing and annotation.</title>
        <authorList>
            <consortium name="The Broad Institute Genomics Platform"/>
            <consortium name="The Broad Institute Genome Sequencing Center for Infectious Disease"/>
            <person name="Wu L."/>
            <person name="Ma J."/>
        </authorList>
    </citation>
    <scope>NUCLEOTIDE SEQUENCE [LARGE SCALE GENOMIC DNA]</scope>
    <source>
        <strain evidence="7">CCUG 60524</strain>
    </source>
</reference>
<dbReference type="SUPFAM" id="SSF53850">
    <property type="entry name" value="Periplasmic binding protein-like II"/>
    <property type="match status" value="1"/>
</dbReference>
<sequence>MIDKLEMFIALANEQHFGRAAEACGVTQPTLSAAIRQLEDQLGVQLVRRGSRYQGLTPEGVRALEWAHRIAGDARIMRAEMRMAKEGLSGKLRLAVVPTALAMVATLTRPLMERHPNLFVVIHSRNSGAVRSMVEGLEADAGITYLDGDPLGRLMTVPLYRERYLMVVSEGSPLAGRGSVTWAEVAERPLCLLTEDMQNRRIINQHMAEAGARPAPRLASDSVLALIAHVRAGGWETVLPQSTAALFGSGSGLSAIPVEADSAGHRIGLIAEPREPHSPVLQALIDGAIDAAGALDR</sequence>
<dbReference type="InterPro" id="IPR036388">
    <property type="entry name" value="WH-like_DNA-bd_sf"/>
</dbReference>
<keyword evidence="3" id="KW-0238">DNA-binding</keyword>
<keyword evidence="2" id="KW-0805">Transcription regulation</keyword>
<evidence type="ECO:0000313" key="7">
    <source>
        <dbReference type="Proteomes" id="UP001597108"/>
    </source>
</evidence>
<evidence type="ECO:0000313" key="6">
    <source>
        <dbReference type="EMBL" id="MFD0979000.1"/>
    </source>
</evidence>
<dbReference type="Gene3D" id="3.40.190.290">
    <property type="match status" value="1"/>
</dbReference>
<dbReference type="InterPro" id="IPR036390">
    <property type="entry name" value="WH_DNA-bd_sf"/>
</dbReference>
<dbReference type="Proteomes" id="UP001597108">
    <property type="component" value="Unassembled WGS sequence"/>
</dbReference>
<organism evidence="6 7">
    <name type="scientific">Tropicimonas aquimaris</name>
    <dbReference type="NCBI Taxonomy" id="914152"/>
    <lineage>
        <taxon>Bacteria</taxon>
        <taxon>Pseudomonadati</taxon>
        <taxon>Pseudomonadota</taxon>
        <taxon>Alphaproteobacteria</taxon>
        <taxon>Rhodobacterales</taxon>
        <taxon>Roseobacteraceae</taxon>
        <taxon>Tropicimonas</taxon>
    </lineage>
</organism>
<dbReference type="PRINTS" id="PR00039">
    <property type="entry name" value="HTHLYSR"/>
</dbReference>
<dbReference type="EMBL" id="JBHTJT010000007">
    <property type="protein sequence ID" value="MFD0979000.1"/>
    <property type="molecule type" value="Genomic_DNA"/>
</dbReference>
<dbReference type="PANTHER" id="PTHR30419:SF31">
    <property type="entry name" value="BLR3139 PROTEIN"/>
    <property type="match status" value="1"/>
</dbReference>
<evidence type="ECO:0000256" key="4">
    <source>
        <dbReference type="ARBA" id="ARBA00023163"/>
    </source>
</evidence>
<keyword evidence="4" id="KW-0804">Transcription</keyword>
<name>A0ABW3IMK4_9RHOB</name>
<gene>
    <name evidence="6" type="ORF">ACFQ2S_04980</name>
</gene>
<proteinExistence type="inferred from homology"/>
<accession>A0ABW3IMK4</accession>
<comment type="similarity">
    <text evidence="1">Belongs to the LysR transcriptional regulatory family.</text>
</comment>
<evidence type="ECO:0000256" key="2">
    <source>
        <dbReference type="ARBA" id="ARBA00023015"/>
    </source>
</evidence>
<dbReference type="Gene3D" id="1.10.10.10">
    <property type="entry name" value="Winged helix-like DNA-binding domain superfamily/Winged helix DNA-binding domain"/>
    <property type="match status" value="1"/>
</dbReference>
<protein>
    <submittedName>
        <fullName evidence="6">LysR family transcriptional regulator</fullName>
    </submittedName>
</protein>
<evidence type="ECO:0000256" key="1">
    <source>
        <dbReference type="ARBA" id="ARBA00009437"/>
    </source>
</evidence>
<feature type="domain" description="HTH lysR-type" evidence="5">
    <location>
        <begin position="1"/>
        <end position="57"/>
    </location>
</feature>
<dbReference type="InterPro" id="IPR050950">
    <property type="entry name" value="HTH-type_LysR_regulators"/>
</dbReference>
<dbReference type="CDD" id="cd05466">
    <property type="entry name" value="PBP2_LTTR_substrate"/>
    <property type="match status" value="1"/>
</dbReference>
<evidence type="ECO:0000259" key="5">
    <source>
        <dbReference type="PROSITE" id="PS50931"/>
    </source>
</evidence>
<keyword evidence="7" id="KW-1185">Reference proteome</keyword>
<dbReference type="Pfam" id="PF03466">
    <property type="entry name" value="LysR_substrate"/>
    <property type="match status" value="1"/>
</dbReference>
<comment type="caution">
    <text evidence="6">The sequence shown here is derived from an EMBL/GenBank/DDBJ whole genome shotgun (WGS) entry which is preliminary data.</text>
</comment>
<dbReference type="PANTHER" id="PTHR30419">
    <property type="entry name" value="HTH-TYPE TRANSCRIPTIONAL REGULATOR YBHD"/>
    <property type="match status" value="1"/>
</dbReference>
<evidence type="ECO:0000256" key="3">
    <source>
        <dbReference type="ARBA" id="ARBA00023125"/>
    </source>
</evidence>
<dbReference type="InterPro" id="IPR000847">
    <property type="entry name" value="LysR_HTH_N"/>
</dbReference>
<dbReference type="RefSeq" id="WP_386073215.1">
    <property type="nucleotide sequence ID" value="NZ_JBHTJT010000007.1"/>
</dbReference>
<dbReference type="PROSITE" id="PS50931">
    <property type="entry name" value="HTH_LYSR"/>
    <property type="match status" value="1"/>
</dbReference>
<dbReference type="InterPro" id="IPR005119">
    <property type="entry name" value="LysR_subst-bd"/>
</dbReference>
<dbReference type="Pfam" id="PF00126">
    <property type="entry name" value="HTH_1"/>
    <property type="match status" value="1"/>
</dbReference>